<accession>A0ABW0YN89</accession>
<name>A0ABW0YN89_9BACI</name>
<reference evidence="2" key="1">
    <citation type="journal article" date="2019" name="Int. J. Syst. Evol. Microbiol.">
        <title>The Global Catalogue of Microorganisms (GCM) 10K type strain sequencing project: providing services to taxonomists for standard genome sequencing and annotation.</title>
        <authorList>
            <consortium name="The Broad Institute Genomics Platform"/>
            <consortium name="The Broad Institute Genome Sequencing Center for Infectious Disease"/>
            <person name="Wu L."/>
            <person name="Ma J."/>
        </authorList>
    </citation>
    <scope>NUCLEOTIDE SEQUENCE [LARGE SCALE GENOMIC DNA]</scope>
    <source>
        <strain evidence="2">CECT 7184</strain>
    </source>
</reference>
<dbReference type="RefSeq" id="WP_385938908.1">
    <property type="nucleotide sequence ID" value="NZ_JBHSOZ010000003.1"/>
</dbReference>
<evidence type="ECO:0000313" key="1">
    <source>
        <dbReference type="EMBL" id="MFC5711943.1"/>
    </source>
</evidence>
<sequence length="45" mass="5344">MDIAYLSVHYFDEPEDRMFVERVSDVVYGIEEQQLKIEGRGVHNE</sequence>
<keyword evidence="2" id="KW-1185">Reference proteome</keyword>
<proteinExistence type="predicted"/>
<protein>
    <submittedName>
        <fullName evidence="1">Uncharacterized protein</fullName>
    </submittedName>
</protein>
<evidence type="ECO:0000313" key="2">
    <source>
        <dbReference type="Proteomes" id="UP001596142"/>
    </source>
</evidence>
<gene>
    <name evidence="1" type="ORF">ACFPU1_04060</name>
</gene>
<dbReference type="Proteomes" id="UP001596142">
    <property type="component" value="Unassembled WGS sequence"/>
</dbReference>
<comment type="caution">
    <text evidence="1">The sequence shown here is derived from an EMBL/GenBank/DDBJ whole genome shotgun (WGS) entry which is preliminary data.</text>
</comment>
<dbReference type="EMBL" id="JBHSOZ010000003">
    <property type="protein sequence ID" value="MFC5711943.1"/>
    <property type="molecule type" value="Genomic_DNA"/>
</dbReference>
<organism evidence="1 2">
    <name type="scientific">Thalassorhabdus alkalitolerans</name>
    <dbReference type="NCBI Taxonomy" id="2282697"/>
    <lineage>
        <taxon>Bacteria</taxon>
        <taxon>Bacillati</taxon>
        <taxon>Bacillota</taxon>
        <taxon>Bacilli</taxon>
        <taxon>Bacillales</taxon>
        <taxon>Bacillaceae</taxon>
        <taxon>Thalassorhabdus</taxon>
    </lineage>
</organism>